<dbReference type="NCBIfam" id="TIGR01050">
    <property type="entry name" value="rpsS_bact"/>
    <property type="match status" value="1"/>
</dbReference>
<dbReference type="GO" id="GO:0006412">
    <property type="term" value="P:translation"/>
    <property type="evidence" value="ECO:0007669"/>
    <property type="project" value="UniProtKB-UniRule"/>
</dbReference>
<gene>
    <name evidence="7" type="primary">rpsS</name>
    <name evidence="10" type="ORF">A3G51_03710</name>
</gene>
<dbReference type="PANTHER" id="PTHR11880">
    <property type="entry name" value="RIBOSOMAL PROTEIN S19P FAMILY MEMBER"/>
    <property type="match status" value="1"/>
</dbReference>
<feature type="region of interest" description="Disordered" evidence="9">
    <location>
        <begin position="97"/>
        <end position="120"/>
    </location>
</feature>
<comment type="caution">
    <text evidence="10">The sequence shown here is derived from an EMBL/GenBank/DDBJ whole genome shotgun (WGS) entry which is preliminary data.</text>
</comment>
<dbReference type="Pfam" id="PF00203">
    <property type="entry name" value="Ribosomal_S19"/>
    <property type="match status" value="1"/>
</dbReference>
<dbReference type="Gene3D" id="3.30.860.10">
    <property type="entry name" value="30s Ribosomal Protein S19, Chain A"/>
    <property type="match status" value="1"/>
</dbReference>
<dbReference type="PRINTS" id="PR00975">
    <property type="entry name" value="RIBOSOMALS19"/>
</dbReference>
<keyword evidence="2 7" id="KW-0699">rRNA-binding</keyword>
<keyword evidence="3 7" id="KW-0694">RNA-binding</keyword>
<dbReference type="GO" id="GO:0000028">
    <property type="term" value="P:ribosomal small subunit assembly"/>
    <property type="evidence" value="ECO:0007669"/>
    <property type="project" value="TreeGrafter"/>
</dbReference>
<dbReference type="InterPro" id="IPR023575">
    <property type="entry name" value="Ribosomal_uS19_SF"/>
</dbReference>
<dbReference type="InterPro" id="IPR020934">
    <property type="entry name" value="Ribosomal_uS19_CS"/>
</dbReference>
<evidence type="ECO:0000256" key="1">
    <source>
        <dbReference type="ARBA" id="ARBA00007345"/>
    </source>
</evidence>
<dbReference type="EMBL" id="MGKY01000012">
    <property type="protein sequence ID" value="OGN33729.1"/>
    <property type="molecule type" value="Genomic_DNA"/>
</dbReference>
<evidence type="ECO:0000256" key="9">
    <source>
        <dbReference type="SAM" id="MobiDB-lite"/>
    </source>
</evidence>
<evidence type="ECO:0000256" key="2">
    <source>
        <dbReference type="ARBA" id="ARBA00022730"/>
    </source>
</evidence>
<dbReference type="GO" id="GO:0019843">
    <property type="term" value="F:rRNA binding"/>
    <property type="evidence" value="ECO:0007669"/>
    <property type="project" value="UniProtKB-UniRule"/>
</dbReference>
<dbReference type="GO" id="GO:0015935">
    <property type="term" value="C:small ribosomal subunit"/>
    <property type="evidence" value="ECO:0007669"/>
    <property type="project" value="InterPro"/>
</dbReference>
<dbReference type="GO" id="GO:0005737">
    <property type="term" value="C:cytoplasm"/>
    <property type="evidence" value="ECO:0007669"/>
    <property type="project" value="UniProtKB-ARBA"/>
</dbReference>
<dbReference type="FunFam" id="3.30.860.10:FF:000001">
    <property type="entry name" value="30S ribosomal protein S19"/>
    <property type="match status" value="1"/>
</dbReference>
<evidence type="ECO:0000313" key="10">
    <source>
        <dbReference type="EMBL" id="OGN33729.1"/>
    </source>
</evidence>
<evidence type="ECO:0000256" key="7">
    <source>
        <dbReference type="HAMAP-Rule" id="MF_00531"/>
    </source>
</evidence>
<dbReference type="PROSITE" id="PS00323">
    <property type="entry name" value="RIBOSOMAL_S19"/>
    <property type="match status" value="1"/>
</dbReference>
<sequence>MSRSLKKGPYVDEKLLKKVGKLRAGDKTIIKTWSRDCTIIPEMIGFTFGVHNGRVHVPVFVTEDMIGHKLGEFSLTRKFVRHGGKMQRELEAAQKQKEIEAAQAAKAPAEGAAPAVASKK</sequence>
<dbReference type="InterPro" id="IPR005732">
    <property type="entry name" value="Ribosomal_uS19_bac-type"/>
</dbReference>
<dbReference type="HAMAP" id="MF_00531">
    <property type="entry name" value="Ribosomal_uS19"/>
    <property type="match status" value="1"/>
</dbReference>
<evidence type="ECO:0000256" key="5">
    <source>
        <dbReference type="ARBA" id="ARBA00023274"/>
    </source>
</evidence>
<name>A0A1F8H9T0_9BACT</name>
<dbReference type="PANTHER" id="PTHR11880:SF8">
    <property type="entry name" value="SMALL RIBOSOMAL SUBUNIT PROTEIN US19M"/>
    <property type="match status" value="1"/>
</dbReference>
<dbReference type="GO" id="GO:0003735">
    <property type="term" value="F:structural constituent of ribosome"/>
    <property type="evidence" value="ECO:0007669"/>
    <property type="project" value="InterPro"/>
</dbReference>
<feature type="compositionally biased region" description="Low complexity" evidence="9">
    <location>
        <begin position="101"/>
        <end position="120"/>
    </location>
</feature>
<protein>
    <recommendedName>
        <fullName evidence="6 7">Small ribosomal subunit protein uS19</fullName>
    </recommendedName>
</protein>
<reference evidence="10 11" key="1">
    <citation type="journal article" date="2016" name="Nat. Commun.">
        <title>Thousands of microbial genomes shed light on interconnected biogeochemical processes in an aquifer system.</title>
        <authorList>
            <person name="Anantharaman K."/>
            <person name="Brown C.T."/>
            <person name="Hug L.A."/>
            <person name="Sharon I."/>
            <person name="Castelle C.J."/>
            <person name="Probst A.J."/>
            <person name="Thomas B.C."/>
            <person name="Singh A."/>
            <person name="Wilkins M.J."/>
            <person name="Karaoz U."/>
            <person name="Brodie E.L."/>
            <person name="Williams K.H."/>
            <person name="Hubbard S.S."/>
            <person name="Banfield J.F."/>
        </authorList>
    </citation>
    <scope>NUCLEOTIDE SEQUENCE [LARGE SCALE GENOMIC DNA]</scope>
</reference>
<dbReference type="SUPFAM" id="SSF54570">
    <property type="entry name" value="Ribosomal protein S19"/>
    <property type="match status" value="1"/>
</dbReference>
<accession>A0A1F8H9T0</accession>
<comment type="similarity">
    <text evidence="1 7 8">Belongs to the universal ribosomal protein uS19 family.</text>
</comment>
<dbReference type="Proteomes" id="UP000177745">
    <property type="component" value="Unassembled WGS sequence"/>
</dbReference>
<dbReference type="AlphaFoldDB" id="A0A1F8H9T0"/>
<keyword evidence="5 7" id="KW-0687">Ribonucleoprotein</keyword>
<evidence type="ECO:0000256" key="3">
    <source>
        <dbReference type="ARBA" id="ARBA00022884"/>
    </source>
</evidence>
<evidence type="ECO:0000256" key="8">
    <source>
        <dbReference type="RuleBase" id="RU003485"/>
    </source>
</evidence>
<keyword evidence="4 7" id="KW-0689">Ribosomal protein</keyword>
<dbReference type="InterPro" id="IPR002222">
    <property type="entry name" value="Ribosomal_uS19"/>
</dbReference>
<organism evidence="10 11">
    <name type="scientific">Candidatus Yanofskybacteria bacterium RIFCSPLOWO2_12_FULL_43_11b</name>
    <dbReference type="NCBI Taxonomy" id="1802710"/>
    <lineage>
        <taxon>Bacteria</taxon>
        <taxon>Candidatus Yanofskyibacteriota</taxon>
    </lineage>
</organism>
<evidence type="ECO:0000256" key="4">
    <source>
        <dbReference type="ARBA" id="ARBA00022980"/>
    </source>
</evidence>
<proteinExistence type="inferred from homology"/>
<evidence type="ECO:0000313" key="11">
    <source>
        <dbReference type="Proteomes" id="UP000177745"/>
    </source>
</evidence>
<evidence type="ECO:0000256" key="6">
    <source>
        <dbReference type="ARBA" id="ARBA00035163"/>
    </source>
</evidence>
<comment type="function">
    <text evidence="7">Protein S19 forms a complex with S13 that binds strongly to the 16S ribosomal RNA.</text>
</comment>